<evidence type="ECO:0000256" key="1">
    <source>
        <dbReference type="ARBA" id="ARBA00004651"/>
    </source>
</evidence>
<feature type="transmembrane region" description="Helical" evidence="5">
    <location>
        <begin position="74"/>
        <end position="91"/>
    </location>
</feature>
<dbReference type="InterPro" id="IPR053160">
    <property type="entry name" value="MFS_DHA3_Transporter"/>
</dbReference>
<dbReference type="EMBL" id="RKHO01000001">
    <property type="protein sequence ID" value="ROR91136.1"/>
    <property type="molecule type" value="Genomic_DNA"/>
</dbReference>
<feature type="transmembrane region" description="Helical" evidence="5">
    <location>
        <begin position="313"/>
        <end position="334"/>
    </location>
</feature>
<gene>
    <name evidence="7" type="ORF">EDD33_1997</name>
</gene>
<proteinExistence type="predicted"/>
<evidence type="ECO:0000313" key="7">
    <source>
        <dbReference type="EMBL" id="ROR91136.1"/>
    </source>
</evidence>
<reference evidence="7 8" key="1">
    <citation type="submission" date="2018-11" db="EMBL/GenBank/DDBJ databases">
        <title>Sequencing the genomes of 1000 actinobacteria strains.</title>
        <authorList>
            <person name="Klenk H.-P."/>
        </authorList>
    </citation>
    <scope>NUCLEOTIDE SEQUENCE [LARGE SCALE GENOMIC DNA]</scope>
    <source>
        <strain evidence="7 8">DSM 12652</strain>
    </source>
</reference>
<keyword evidence="4 5" id="KW-0472">Membrane</keyword>
<evidence type="ECO:0000313" key="8">
    <source>
        <dbReference type="Proteomes" id="UP000281738"/>
    </source>
</evidence>
<feature type="transmembrane region" description="Helical" evidence="5">
    <location>
        <begin position="168"/>
        <end position="189"/>
    </location>
</feature>
<dbReference type="SUPFAM" id="SSF103473">
    <property type="entry name" value="MFS general substrate transporter"/>
    <property type="match status" value="1"/>
</dbReference>
<dbReference type="InterPro" id="IPR020846">
    <property type="entry name" value="MFS_dom"/>
</dbReference>
<feature type="transmembrane region" description="Helical" evidence="5">
    <location>
        <begin position="223"/>
        <end position="244"/>
    </location>
</feature>
<evidence type="ECO:0000256" key="4">
    <source>
        <dbReference type="ARBA" id="ARBA00023136"/>
    </source>
</evidence>
<protein>
    <submittedName>
        <fullName evidence="7">Sugar phosphate permease</fullName>
    </submittedName>
</protein>
<evidence type="ECO:0000256" key="3">
    <source>
        <dbReference type="ARBA" id="ARBA00022989"/>
    </source>
</evidence>
<evidence type="ECO:0000256" key="5">
    <source>
        <dbReference type="SAM" id="Phobius"/>
    </source>
</evidence>
<comment type="subcellular location">
    <subcellularLocation>
        <location evidence="1">Cell membrane</location>
        <topology evidence="1">Multi-pass membrane protein</topology>
    </subcellularLocation>
</comment>
<comment type="caution">
    <text evidence="7">The sequence shown here is derived from an EMBL/GenBank/DDBJ whole genome shotgun (WGS) entry which is preliminary data.</text>
</comment>
<feature type="transmembrane region" description="Helical" evidence="5">
    <location>
        <begin position="15"/>
        <end position="36"/>
    </location>
</feature>
<feature type="transmembrane region" description="Helical" evidence="5">
    <location>
        <begin position="288"/>
        <end position="307"/>
    </location>
</feature>
<feature type="transmembrane region" description="Helical" evidence="5">
    <location>
        <begin position="97"/>
        <end position="113"/>
    </location>
</feature>
<dbReference type="InterPro" id="IPR011701">
    <property type="entry name" value="MFS"/>
</dbReference>
<dbReference type="Proteomes" id="UP000281738">
    <property type="component" value="Unassembled WGS sequence"/>
</dbReference>
<name>A0A3N2CUJ9_9ACTN</name>
<evidence type="ECO:0000259" key="6">
    <source>
        <dbReference type="PROSITE" id="PS50850"/>
    </source>
</evidence>
<dbReference type="PANTHER" id="PTHR23530">
    <property type="entry name" value="TRANSPORT PROTEIN-RELATED"/>
    <property type="match status" value="1"/>
</dbReference>
<evidence type="ECO:0000256" key="2">
    <source>
        <dbReference type="ARBA" id="ARBA00022692"/>
    </source>
</evidence>
<feature type="transmembrane region" description="Helical" evidence="5">
    <location>
        <begin position="346"/>
        <end position="372"/>
    </location>
</feature>
<sequence>MISSRLRPTPVNAKLYLYVALSNTLLHQGIFILYLIDLGFSAFEVSVLQALLFVSVSVASVPVGLLVDRIGARAAAALGQVIIATILFSQVFGPSSFWFFLILFFAHGVGLTFRDNSELVILYETAERSGQGAETAFPVLRSRCTAIRAATVSIAIIIGGFIQPFSWTLVYVISGTAAALAGVLATVLLPAPSAAAEKAAGKGDTDDEVAVSRWQVLESMGGGWALLLVVSSLMHGTLTPFLIFSQTILKDQSVSTPAIAVTMAGVYTLGVIAPLLAPRAMRRFPTMFLAGSTLTLLTAGLILASLGVGPITIAVVLIAASVPEVTAIALDFSIQDEMPADNRGTLTGVVTLLESTVIGAAYLGFGAVAVALGSTGSAGAFAALPFLALLIVVVAWLVKPAMVRKLDTDGESDETIHHDSVVETKL</sequence>
<organism evidence="7 8">
    <name type="scientific">Nocardioides aurantiacus</name>
    <dbReference type="NCBI Taxonomy" id="86796"/>
    <lineage>
        <taxon>Bacteria</taxon>
        <taxon>Bacillati</taxon>
        <taxon>Actinomycetota</taxon>
        <taxon>Actinomycetes</taxon>
        <taxon>Propionibacteriales</taxon>
        <taxon>Nocardioidaceae</taxon>
        <taxon>Nocardioides</taxon>
    </lineage>
</organism>
<dbReference type="PANTHER" id="PTHR23530:SF1">
    <property type="entry name" value="PERMEASE, MAJOR FACILITATOR SUPERFAMILY-RELATED"/>
    <property type="match status" value="1"/>
</dbReference>
<dbReference type="CDD" id="cd06174">
    <property type="entry name" value="MFS"/>
    <property type="match status" value="1"/>
</dbReference>
<dbReference type="AlphaFoldDB" id="A0A3N2CUJ9"/>
<accession>A0A3N2CUJ9</accession>
<feature type="transmembrane region" description="Helical" evidence="5">
    <location>
        <begin position="145"/>
        <end position="162"/>
    </location>
</feature>
<dbReference type="GO" id="GO:0022857">
    <property type="term" value="F:transmembrane transporter activity"/>
    <property type="evidence" value="ECO:0007669"/>
    <property type="project" value="InterPro"/>
</dbReference>
<dbReference type="PROSITE" id="PS50850">
    <property type="entry name" value="MFS"/>
    <property type="match status" value="1"/>
</dbReference>
<feature type="transmembrane region" description="Helical" evidence="5">
    <location>
        <begin position="256"/>
        <end position="276"/>
    </location>
</feature>
<feature type="domain" description="Major facilitator superfamily (MFS) profile" evidence="6">
    <location>
        <begin position="1"/>
        <end position="403"/>
    </location>
</feature>
<feature type="transmembrane region" description="Helical" evidence="5">
    <location>
        <begin position="378"/>
        <end position="398"/>
    </location>
</feature>
<keyword evidence="8" id="KW-1185">Reference proteome</keyword>
<keyword evidence="3 5" id="KW-1133">Transmembrane helix</keyword>
<dbReference type="InterPro" id="IPR036259">
    <property type="entry name" value="MFS_trans_sf"/>
</dbReference>
<dbReference type="GO" id="GO:0005886">
    <property type="term" value="C:plasma membrane"/>
    <property type="evidence" value="ECO:0007669"/>
    <property type="project" value="UniProtKB-SubCell"/>
</dbReference>
<dbReference type="Pfam" id="PF07690">
    <property type="entry name" value="MFS_1"/>
    <property type="match status" value="1"/>
</dbReference>
<feature type="transmembrane region" description="Helical" evidence="5">
    <location>
        <begin position="48"/>
        <end position="67"/>
    </location>
</feature>
<dbReference type="Gene3D" id="1.20.1250.20">
    <property type="entry name" value="MFS general substrate transporter like domains"/>
    <property type="match status" value="1"/>
</dbReference>
<keyword evidence="2 5" id="KW-0812">Transmembrane</keyword>